<gene>
    <name evidence="2" type="ORF">AAFF_G00253330</name>
</gene>
<reference evidence="2" key="1">
    <citation type="journal article" date="2023" name="Science">
        <title>Genome structures resolve the early diversification of teleost fishes.</title>
        <authorList>
            <person name="Parey E."/>
            <person name="Louis A."/>
            <person name="Montfort J."/>
            <person name="Bouchez O."/>
            <person name="Roques C."/>
            <person name="Iampietro C."/>
            <person name="Lluch J."/>
            <person name="Castinel A."/>
            <person name="Donnadieu C."/>
            <person name="Desvignes T."/>
            <person name="Floi Bucao C."/>
            <person name="Jouanno E."/>
            <person name="Wen M."/>
            <person name="Mejri S."/>
            <person name="Dirks R."/>
            <person name="Jansen H."/>
            <person name="Henkel C."/>
            <person name="Chen W.J."/>
            <person name="Zahm M."/>
            <person name="Cabau C."/>
            <person name="Klopp C."/>
            <person name="Thompson A.W."/>
            <person name="Robinson-Rechavi M."/>
            <person name="Braasch I."/>
            <person name="Lecointre G."/>
            <person name="Bobe J."/>
            <person name="Postlethwait J.H."/>
            <person name="Berthelot C."/>
            <person name="Roest Crollius H."/>
            <person name="Guiguen Y."/>
        </authorList>
    </citation>
    <scope>NUCLEOTIDE SEQUENCE</scope>
    <source>
        <strain evidence="2">NC1722</strain>
    </source>
</reference>
<dbReference type="EMBL" id="JAINUG010000034">
    <property type="protein sequence ID" value="KAJ8408698.1"/>
    <property type="molecule type" value="Genomic_DNA"/>
</dbReference>
<feature type="region of interest" description="Disordered" evidence="1">
    <location>
        <begin position="22"/>
        <end position="74"/>
    </location>
</feature>
<protein>
    <submittedName>
        <fullName evidence="2">Uncharacterized protein</fullName>
    </submittedName>
</protein>
<organism evidence="2 3">
    <name type="scientific">Aldrovandia affinis</name>
    <dbReference type="NCBI Taxonomy" id="143900"/>
    <lineage>
        <taxon>Eukaryota</taxon>
        <taxon>Metazoa</taxon>
        <taxon>Chordata</taxon>
        <taxon>Craniata</taxon>
        <taxon>Vertebrata</taxon>
        <taxon>Euteleostomi</taxon>
        <taxon>Actinopterygii</taxon>
        <taxon>Neopterygii</taxon>
        <taxon>Teleostei</taxon>
        <taxon>Notacanthiformes</taxon>
        <taxon>Halosauridae</taxon>
        <taxon>Aldrovandia</taxon>
    </lineage>
</organism>
<name>A0AAD7SU26_9TELE</name>
<comment type="caution">
    <text evidence="2">The sequence shown here is derived from an EMBL/GenBank/DDBJ whole genome shotgun (WGS) entry which is preliminary data.</text>
</comment>
<keyword evidence="3" id="KW-1185">Reference proteome</keyword>
<sequence>MLIGVSPKPQAAVRQAAIVQHTPTQAHIRQADSPKSSAYPRTAGPRKQKASERVQANQTHSKPAHDDPFPQTVDRGIWLGPILRSREA</sequence>
<dbReference type="AlphaFoldDB" id="A0AAD7SU26"/>
<evidence type="ECO:0000313" key="3">
    <source>
        <dbReference type="Proteomes" id="UP001221898"/>
    </source>
</evidence>
<evidence type="ECO:0000256" key="1">
    <source>
        <dbReference type="SAM" id="MobiDB-lite"/>
    </source>
</evidence>
<evidence type="ECO:0000313" key="2">
    <source>
        <dbReference type="EMBL" id="KAJ8408698.1"/>
    </source>
</evidence>
<accession>A0AAD7SU26</accession>
<dbReference type="Proteomes" id="UP001221898">
    <property type="component" value="Unassembled WGS sequence"/>
</dbReference>
<proteinExistence type="predicted"/>